<proteinExistence type="predicted"/>
<comment type="caution">
    <text evidence="1">The sequence shown here is derived from an EMBL/GenBank/DDBJ whole genome shotgun (WGS) entry which is preliminary data.</text>
</comment>
<sequence length="72" mass="8747">MKRIEIFRTNVFDKATARMLVRNLKRVFPRSKINFDLEDCDRILRIESRQPIDIRRVHFSLKLKGYRADILN</sequence>
<keyword evidence="2" id="KW-1185">Reference proteome</keyword>
<evidence type="ECO:0000313" key="2">
    <source>
        <dbReference type="Proteomes" id="UP001199816"/>
    </source>
</evidence>
<evidence type="ECO:0000313" key="1">
    <source>
        <dbReference type="EMBL" id="MCD2423284.1"/>
    </source>
</evidence>
<protein>
    <submittedName>
        <fullName evidence="1">Uncharacterized protein</fullName>
    </submittedName>
</protein>
<dbReference type="Proteomes" id="UP001199816">
    <property type="component" value="Unassembled WGS sequence"/>
</dbReference>
<dbReference type="RefSeq" id="WP_231004548.1">
    <property type="nucleotide sequence ID" value="NZ_JAJNEC010000005.1"/>
</dbReference>
<dbReference type="EMBL" id="JAJNEC010000005">
    <property type="protein sequence ID" value="MCD2423284.1"/>
    <property type="molecule type" value="Genomic_DNA"/>
</dbReference>
<accession>A0ABS8PQC4</accession>
<reference evidence="1 2" key="1">
    <citation type="submission" date="2021-11" db="EMBL/GenBank/DDBJ databases">
        <title>Genomic of Niabella pedocola.</title>
        <authorList>
            <person name="Wu T."/>
        </authorList>
    </citation>
    <scope>NUCLEOTIDE SEQUENCE [LARGE SCALE GENOMIC DNA]</scope>
    <source>
        <strain evidence="1 2">JCM 31011</strain>
    </source>
</reference>
<name>A0ABS8PQC4_9BACT</name>
<gene>
    <name evidence="1" type="ORF">LQ567_10975</name>
</gene>
<organism evidence="1 2">
    <name type="scientific">Niabella pedocola</name>
    <dbReference type="NCBI Taxonomy" id="1752077"/>
    <lineage>
        <taxon>Bacteria</taxon>
        <taxon>Pseudomonadati</taxon>
        <taxon>Bacteroidota</taxon>
        <taxon>Chitinophagia</taxon>
        <taxon>Chitinophagales</taxon>
        <taxon>Chitinophagaceae</taxon>
        <taxon>Niabella</taxon>
    </lineage>
</organism>